<dbReference type="Proteomes" id="UP000037755">
    <property type="component" value="Unassembled WGS sequence"/>
</dbReference>
<keyword evidence="1" id="KW-1133">Transmembrane helix</keyword>
<gene>
    <name evidence="2" type="ORF">AM493_16340</name>
</gene>
<dbReference type="PATRIC" id="fig|1202724.3.peg.3393"/>
<feature type="transmembrane region" description="Helical" evidence="1">
    <location>
        <begin position="182"/>
        <end position="202"/>
    </location>
</feature>
<keyword evidence="1" id="KW-0472">Membrane</keyword>
<comment type="caution">
    <text evidence="2">The sequence shown here is derived from an EMBL/GenBank/DDBJ whole genome shotgun (WGS) entry which is preliminary data.</text>
</comment>
<dbReference type="RefSeq" id="WP_054409096.1">
    <property type="nucleotide sequence ID" value="NZ_FOYA01000005.1"/>
</dbReference>
<evidence type="ECO:0000313" key="2">
    <source>
        <dbReference type="EMBL" id="KOS07437.1"/>
    </source>
</evidence>
<evidence type="ECO:0000256" key="1">
    <source>
        <dbReference type="SAM" id="Phobius"/>
    </source>
</evidence>
<sequence length="203" mass="23054">MAAFIRSFSYIFHPLLIPVYATLFYFVVTWNYFNGPEVYLVFVQVLILTVLLPISLFYLLRSLGRLKSKMILDRRERKLPLALYALLLLMLTQYSLRGVPLPELYYYFIGILMSNVAALAFVLGGQKASLHMMGVASLTLFLISISAYYNIRFIYLIAVMVICCGFVASSRLQAKAHTSGELMLGTLLGAVPQIGLWFLWLLK</sequence>
<protein>
    <recommendedName>
        <fullName evidence="4">Phosphatidic acid phosphatase type 2/haloperoxidase domain-containing protein</fullName>
    </recommendedName>
</protein>
<dbReference type="AlphaFoldDB" id="A0A0M8MK26"/>
<accession>A0A0M8MK26</accession>
<feature type="transmembrane region" description="Helical" evidence="1">
    <location>
        <begin position="105"/>
        <end position="123"/>
    </location>
</feature>
<dbReference type="STRING" id="1202724.AM493_16340"/>
<feature type="transmembrane region" description="Helical" evidence="1">
    <location>
        <begin position="130"/>
        <end position="147"/>
    </location>
</feature>
<dbReference type="OrthoDB" id="9786064at2"/>
<keyword evidence="1" id="KW-0812">Transmembrane</keyword>
<evidence type="ECO:0008006" key="4">
    <source>
        <dbReference type="Google" id="ProtNLM"/>
    </source>
</evidence>
<keyword evidence="3" id="KW-1185">Reference proteome</keyword>
<feature type="transmembrane region" description="Helical" evidence="1">
    <location>
        <begin position="153"/>
        <end position="170"/>
    </location>
</feature>
<feature type="transmembrane region" description="Helical" evidence="1">
    <location>
        <begin position="12"/>
        <end position="33"/>
    </location>
</feature>
<organism evidence="2 3">
    <name type="scientific">Flavobacterium akiainvivens</name>
    <dbReference type="NCBI Taxonomy" id="1202724"/>
    <lineage>
        <taxon>Bacteria</taxon>
        <taxon>Pseudomonadati</taxon>
        <taxon>Bacteroidota</taxon>
        <taxon>Flavobacteriia</taxon>
        <taxon>Flavobacteriales</taxon>
        <taxon>Flavobacteriaceae</taxon>
        <taxon>Flavobacterium</taxon>
    </lineage>
</organism>
<evidence type="ECO:0000313" key="3">
    <source>
        <dbReference type="Proteomes" id="UP000037755"/>
    </source>
</evidence>
<reference evidence="2 3" key="1">
    <citation type="submission" date="2015-08" db="EMBL/GenBank/DDBJ databases">
        <title>Whole genome sequence of Flavobacterium akiainvivens IK-1T, from decaying Wikstroemia oahuensis, an endemic Hawaiian shrub.</title>
        <authorList>
            <person name="Wan X."/>
            <person name="Hou S."/>
            <person name="Saito J."/>
            <person name="Donachie S."/>
        </authorList>
    </citation>
    <scope>NUCLEOTIDE SEQUENCE [LARGE SCALE GENOMIC DNA]</scope>
    <source>
        <strain evidence="2 3">IK-1</strain>
    </source>
</reference>
<feature type="transmembrane region" description="Helical" evidence="1">
    <location>
        <begin position="39"/>
        <end position="60"/>
    </location>
</feature>
<feature type="transmembrane region" description="Helical" evidence="1">
    <location>
        <begin position="81"/>
        <end position="99"/>
    </location>
</feature>
<proteinExistence type="predicted"/>
<dbReference type="EMBL" id="LIYD01000005">
    <property type="protein sequence ID" value="KOS07437.1"/>
    <property type="molecule type" value="Genomic_DNA"/>
</dbReference>
<name>A0A0M8MK26_9FLAO</name>